<evidence type="ECO:0000256" key="2">
    <source>
        <dbReference type="ARBA" id="ARBA00010071"/>
    </source>
</evidence>
<evidence type="ECO:0000313" key="6">
    <source>
        <dbReference type="EMBL" id="EDM12886.1"/>
    </source>
</evidence>
<dbReference type="PANTHER" id="PTHR14380">
    <property type="entry name" value="PLACENTA-SPECIFIC PROTEIN 1"/>
    <property type="match status" value="1"/>
</dbReference>
<dbReference type="RefSeq" id="XP_006231174.1">
    <property type="nucleotide sequence ID" value="XM_006231112.5"/>
</dbReference>
<dbReference type="AGR" id="RGD:1590948"/>
<name>A6I0A5_RAT</name>
<evidence type="ECO:0000313" key="8">
    <source>
        <dbReference type="RGD" id="1590948"/>
    </source>
</evidence>
<evidence type="ECO:0000256" key="3">
    <source>
        <dbReference type="ARBA" id="ARBA00022525"/>
    </source>
</evidence>
<evidence type="ECO:0000313" key="7">
    <source>
        <dbReference type="Proteomes" id="UP000234681"/>
    </source>
</evidence>
<dbReference type="GeneID" id="690888"/>
<accession>A6I0A5</accession>
<comment type="similarity">
    <text evidence="2">Belongs to the PLAC1 family.</text>
</comment>
<keyword evidence="4 5" id="KW-0732">Signal</keyword>
<dbReference type="InterPro" id="IPR033222">
    <property type="entry name" value="PLAC1_fam"/>
</dbReference>
<dbReference type="EMBL" id="CH473953">
    <property type="protein sequence ID" value="EDM12886.1"/>
    <property type="molecule type" value="Genomic_DNA"/>
</dbReference>
<dbReference type="RGD" id="1590948">
    <property type="gene designation" value="Oosp2"/>
</dbReference>
<evidence type="ECO:0000256" key="5">
    <source>
        <dbReference type="SAM" id="SignalP"/>
    </source>
</evidence>
<dbReference type="AlphaFoldDB" id="A6I0A5"/>
<reference evidence="7" key="1">
    <citation type="submission" date="2005-09" db="EMBL/GenBank/DDBJ databases">
        <authorList>
            <person name="Mural R.J."/>
            <person name="Li P.W."/>
            <person name="Adams M.D."/>
            <person name="Amanatides P.G."/>
            <person name="Baden-Tillson H."/>
            <person name="Barnstead M."/>
            <person name="Chin S.H."/>
            <person name="Dew I."/>
            <person name="Evans C.A."/>
            <person name="Ferriera S."/>
            <person name="Flanigan M."/>
            <person name="Fosler C."/>
            <person name="Glodek A."/>
            <person name="Gu Z."/>
            <person name="Holt R.A."/>
            <person name="Jennings D."/>
            <person name="Kraft C.L."/>
            <person name="Lu F."/>
            <person name="Nguyen T."/>
            <person name="Nusskern D.R."/>
            <person name="Pfannkoch C.M."/>
            <person name="Sitter C."/>
            <person name="Sutton G.G."/>
            <person name="Venter J.C."/>
            <person name="Wang Z."/>
            <person name="Woodage T."/>
            <person name="Zheng X.H."/>
            <person name="Zhong F."/>
        </authorList>
    </citation>
    <scope>NUCLEOTIDE SEQUENCE [LARGE SCALE GENOMIC DNA]</scope>
    <source>
        <strain>BN</strain>
        <strain evidence="7">Sprague-Dawley</strain>
    </source>
</reference>
<dbReference type="GO" id="GO:0005576">
    <property type="term" value="C:extracellular region"/>
    <property type="evidence" value="ECO:0007669"/>
    <property type="project" value="UniProtKB-SubCell"/>
</dbReference>
<dbReference type="Proteomes" id="UP000234681">
    <property type="component" value="Chromosome 1"/>
</dbReference>
<feature type="signal peptide" evidence="5">
    <location>
        <begin position="1"/>
        <end position="21"/>
    </location>
</feature>
<evidence type="ECO:0000256" key="1">
    <source>
        <dbReference type="ARBA" id="ARBA00004613"/>
    </source>
</evidence>
<dbReference type="Gene3D" id="2.60.40.3210">
    <property type="entry name" value="Zona pellucida, ZP-N domain"/>
    <property type="match status" value="1"/>
</dbReference>
<feature type="chain" id="PRO_5039947197" evidence="5">
    <location>
        <begin position="22"/>
        <end position="196"/>
    </location>
</feature>
<protein>
    <submittedName>
        <fullName evidence="6">RCG47463</fullName>
    </submittedName>
</protein>
<keyword evidence="3" id="KW-0964">Secreted</keyword>
<dbReference type="CTD" id="219990"/>
<evidence type="ECO:0000256" key="4">
    <source>
        <dbReference type="ARBA" id="ARBA00022729"/>
    </source>
</evidence>
<sequence length="196" mass="22204">MGVSVVFEVLVHLAVLVWTCAWDIDVNVNCSQDWMMVIVSATSSNTDNPYVFADELVLGKGCLATQVLTYQYDFIYPVFHCGIRSKVISEETICFETEMYFRPRHHCSKLQIVPLLCCSSRKSVWLLPASTEENLKPPESHFMTDFEATPEELGLLNVHQAASSLKGGIETVNFMNFTMNFTVRQTFFSIRKTIPA</sequence>
<proteinExistence type="inferred from homology"/>
<gene>
    <name evidence="8" type="primary">Oosp2</name>
    <name evidence="6" type="ORF">rCG_47463</name>
</gene>
<dbReference type="KEGG" id="rno:690888"/>
<dbReference type="PANTHER" id="PTHR14380:SF7">
    <property type="entry name" value="OOCYTE-SECRETED PROTEIN 2"/>
    <property type="match status" value="1"/>
</dbReference>
<dbReference type="OrthoDB" id="9829838at2759"/>
<organism evidence="6 7">
    <name type="scientific">Rattus norvegicus</name>
    <name type="common">Rat</name>
    <dbReference type="NCBI Taxonomy" id="10116"/>
    <lineage>
        <taxon>Eukaryota</taxon>
        <taxon>Metazoa</taxon>
        <taxon>Chordata</taxon>
        <taxon>Craniata</taxon>
        <taxon>Vertebrata</taxon>
        <taxon>Euteleostomi</taxon>
        <taxon>Mammalia</taxon>
        <taxon>Eutheria</taxon>
        <taxon>Euarchontoglires</taxon>
        <taxon>Glires</taxon>
        <taxon>Rodentia</taxon>
        <taxon>Myomorpha</taxon>
        <taxon>Muroidea</taxon>
        <taxon>Muridae</taxon>
        <taxon>Murinae</taxon>
        <taxon>Rattus</taxon>
    </lineage>
</organism>
<comment type="subcellular location">
    <subcellularLocation>
        <location evidence="1">Secreted</location>
    </subcellularLocation>
</comment>